<dbReference type="AlphaFoldDB" id="A0ABC8V1E6"/>
<comment type="caution">
    <text evidence="1">The sequence shown here is derived from an EMBL/GenBank/DDBJ whole genome shotgun (WGS) entry which is preliminary data.</text>
</comment>
<sequence>MAFSYTRFSWWWWAGKEKEPVSNESSVNSSTDWGLGFREPNAVKFSSFKEAKVASSPRKVRRKWQSREQRIVDKEHDVVLVPSDGVLLSGSDTDDSDWSVGWLEPHAPDFQSDDEADNSFAVLVPCYKHDCKEVEEPNNQFMSAIRNLPAVYSDGKLVVTLQLFLEISEQCNFINVILRF</sequence>
<evidence type="ECO:0000313" key="1">
    <source>
        <dbReference type="EMBL" id="CAK9186724.1"/>
    </source>
</evidence>
<dbReference type="EMBL" id="CAUOFW020009669">
    <property type="protein sequence ID" value="CAK9186724.1"/>
    <property type="molecule type" value="Genomic_DNA"/>
</dbReference>
<keyword evidence="2" id="KW-1185">Reference proteome</keyword>
<organism evidence="1 2">
    <name type="scientific">Ilex paraguariensis</name>
    <name type="common">yerba mate</name>
    <dbReference type="NCBI Taxonomy" id="185542"/>
    <lineage>
        <taxon>Eukaryota</taxon>
        <taxon>Viridiplantae</taxon>
        <taxon>Streptophyta</taxon>
        <taxon>Embryophyta</taxon>
        <taxon>Tracheophyta</taxon>
        <taxon>Spermatophyta</taxon>
        <taxon>Magnoliopsida</taxon>
        <taxon>eudicotyledons</taxon>
        <taxon>Gunneridae</taxon>
        <taxon>Pentapetalae</taxon>
        <taxon>asterids</taxon>
        <taxon>campanulids</taxon>
        <taxon>Aquifoliales</taxon>
        <taxon>Aquifoliaceae</taxon>
        <taxon>Ilex</taxon>
    </lineage>
</organism>
<reference evidence="1 2" key="1">
    <citation type="submission" date="2024-02" db="EMBL/GenBank/DDBJ databases">
        <authorList>
            <person name="Vignale AGUSTIN F."/>
            <person name="Sosa J E."/>
            <person name="Modenutti C."/>
        </authorList>
    </citation>
    <scope>NUCLEOTIDE SEQUENCE [LARGE SCALE GENOMIC DNA]</scope>
</reference>
<dbReference type="PANTHER" id="PTHR34464">
    <property type="entry name" value="OS09G0376300 PROTEIN"/>
    <property type="match status" value="1"/>
</dbReference>
<dbReference type="PANTHER" id="PTHR34464:SF3">
    <property type="entry name" value="OS09G0376300 PROTEIN"/>
    <property type="match status" value="1"/>
</dbReference>
<gene>
    <name evidence="1" type="ORF">ILEXP_LOCUS57218</name>
</gene>
<protein>
    <submittedName>
        <fullName evidence="1">Uncharacterized protein</fullName>
    </submittedName>
</protein>
<proteinExistence type="predicted"/>
<dbReference type="Proteomes" id="UP001642360">
    <property type="component" value="Unassembled WGS sequence"/>
</dbReference>
<accession>A0ABC8V1E6</accession>
<evidence type="ECO:0000313" key="2">
    <source>
        <dbReference type="Proteomes" id="UP001642360"/>
    </source>
</evidence>
<name>A0ABC8V1E6_9AQUA</name>